<dbReference type="Proteomes" id="UP000298327">
    <property type="component" value="Unassembled WGS sequence"/>
</dbReference>
<gene>
    <name evidence="3" type="ORF">EVG20_g6303</name>
</gene>
<dbReference type="STRING" id="205917.A0A4Y9YQX6"/>
<name>A0A4Y9YQX6_9AGAM</name>
<dbReference type="Gene3D" id="3.30.710.10">
    <property type="entry name" value="Potassium Channel Kv1.1, Chain A"/>
    <property type="match status" value="1"/>
</dbReference>
<keyword evidence="4" id="KW-1185">Reference proteome</keyword>
<dbReference type="EMBL" id="SEOQ01000414">
    <property type="protein sequence ID" value="TFY63449.1"/>
    <property type="molecule type" value="Genomic_DNA"/>
</dbReference>
<dbReference type="AlphaFoldDB" id="A0A4Y9YQX6"/>
<accession>A0A4Y9YQX6</accession>
<protein>
    <recommendedName>
        <fullName evidence="2">BTB domain-containing protein</fullName>
    </recommendedName>
</protein>
<dbReference type="OrthoDB" id="3357985at2759"/>
<sequence>MDPKPQNFGPPFAAPDADVVLRSSQWIDFRVHKLILSLASPVFRDMFALPRPKDDEDETMSIVKNGADYVDGLPVVQVSETTTTLQYLLTATYPLVTSLPGSVEETIPVLSAAAKYEMTGSLEAIRATMHIRGMYEFGPERALRVYGLACSHGLEAEALTGAWHTLFHDAALESYGKELCYVSGAALYELMQYRQRAVTTVIKFLENSVRKSMAAALMAFPRVGPCKSRVSSRNSNATVEPVPTGGRNIGKASHWMSRRGPGNLIRTISWTRWDSTPRCFDMPKTQPARVARERASLLLRSLPDG</sequence>
<reference evidence="3 4" key="1">
    <citation type="submission" date="2019-02" db="EMBL/GenBank/DDBJ databases">
        <title>Genome sequencing of the rare red list fungi Dentipellis fragilis.</title>
        <authorList>
            <person name="Buettner E."/>
            <person name="Kellner H."/>
        </authorList>
    </citation>
    <scope>NUCLEOTIDE SEQUENCE [LARGE SCALE GENOMIC DNA]</scope>
    <source>
        <strain evidence="3 4">DSM 105465</strain>
    </source>
</reference>
<evidence type="ECO:0000313" key="3">
    <source>
        <dbReference type="EMBL" id="TFY63449.1"/>
    </source>
</evidence>
<dbReference type="InterPro" id="IPR000210">
    <property type="entry name" value="BTB/POZ_dom"/>
</dbReference>
<feature type="domain" description="BTB" evidence="2">
    <location>
        <begin position="17"/>
        <end position="101"/>
    </location>
</feature>
<dbReference type="InterPro" id="IPR011333">
    <property type="entry name" value="SKP1/BTB/POZ_sf"/>
</dbReference>
<proteinExistence type="predicted"/>
<dbReference type="SUPFAM" id="SSF54695">
    <property type="entry name" value="POZ domain"/>
    <property type="match status" value="1"/>
</dbReference>
<evidence type="ECO:0000259" key="2">
    <source>
        <dbReference type="PROSITE" id="PS50097"/>
    </source>
</evidence>
<dbReference type="PROSITE" id="PS50097">
    <property type="entry name" value="BTB"/>
    <property type="match status" value="1"/>
</dbReference>
<feature type="region of interest" description="Disordered" evidence="1">
    <location>
        <begin position="230"/>
        <end position="253"/>
    </location>
</feature>
<evidence type="ECO:0000313" key="4">
    <source>
        <dbReference type="Proteomes" id="UP000298327"/>
    </source>
</evidence>
<organism evidence="3 4">
    <name type="scientific">Dentipellis fragilis</name>
    <dbReference type="NCBI Taxonomy" id="205917"/>
    <lineage>
        <taxon>Eukaryota</taxon>
        <taxon>Fungi</taxon>
        <taxon>Dikarya</taxon>
        <taxon>Basidiomycota</taxon>
        <taxon>Agaricomycotina</taxon>
        <taxon>Agaricomycetes</taxon>
        <taxon>Russulales</taxon>
        <taxon>Hericiaceae</taxon>
        <taxon>Dentipellis</taxon>
    </lineage>
</organism>
<evidence type="ECO:0000256" key="1">
    <source>
        <dbReference type="SAM" id="MobiDB-lite"/>
    </source>
</evidence>
<dbReference type="Pfam" id="PF00651">
    <property type="entry name" value="BTB"/>
    <property type="match status" value="1"/>
</dbReference>
<dbReference type="CDD" id="cd18186">
    <property type="entry name" value="BTB_POZ_ZBTB_KLHL-like"/>
    <property type="match status" value="1"/>
</dbReference>
<comment type="caution">
    <text evidence="3">The sequence shown here is derived from an EMBL/GenBank/DDBJ whole genome shotgun (WGS) entry which is preliminary data.</text>
</comment>